<organism evidence="1">
    <name type="scientific">Oryza punctata</name>
    <name type="common">Red rice</name>
    <dbReference type="NCBI Taxonomy" id="4537"/>
    <lineage>
        <taxon>Eukaryota</taxon>
        <taxon>Viridiplantae</taxon>
        <taxon>Streptophyta</taxon>
        <taxon>Embryophyta</taxon>
        <taxon>Tracheophyta</taxon>
        <taxon>Spermatophyta</taxon>
        <taxon>Magnoliopsida</taxon>
        <taxon>Liliopsida</taxon>
        <taxon>Poales</taxon>
        <taxon>Poaceae</taxon>
        <taxon>BOP clade</taxon>
        <taxon>Oryzoideae</taxon>
        <taxon>Oryzeae</taxon>
        <taxon>Oryzinae</taxon>
        <taxon>Oryza</taxon>
    </lineage>
</organism>
<dbReference type="AlphaFoldDB" id="A0A0E0JMV5"/>
<dbReference type="EnsemblPlants" id="OPUNC01G27570.1">
    <property type="protein sequence ID" value="OPUNC01G27570.1"/>
    <property type="gene ID" value="OPUNC01G27570"/>
</dbReference>
<accession>A0A0E0JMV5</accession>
<keyword evidence="2" id="KW-1185">Reference proteome</keyword>
<dbReference type="HOGENOM" id="CLU_2945743_0_0_1"/>
<name>A0A0E0JMV5_ORYPU</name>
<dbReference type="Proteomes" id="UP000026962">
    <property type="component" value="Chromosome 1"/>
</dbReference>
<dbReference type="Gramene" id="OPUNC01G27570.1">
    <property type="protein sequence ID" value="OPUNC01G27570.1"/>
    <property type="gene ID" value="OPUNC01G27570"/>
</dbReference>
<reference evidence="1" key="2">
    <citation type="submission" date="2018-05" db="EMBL/GenBank/DDBJ databases">
        <title>OpunRS2 (Oryza punctata Reference Sequence Version 2).</title>
        <authorList>
            <person name="Zhang J."/>
            <person name="Kudrna D."/>
            <person name="Lee S."/>
            <person name="Talag J."/>
            <person name="Welchert J."/>
            <person name="Wing R.A."/>
        </authorList>
    </citation>
    <scope>NUCLEOTIDE SEQUENCE [LARGE SCALE GENOMIC DNA]</scope>
</reference>
<reference evidence="1" key="1">
    <citation type="submission" date="2015-04" db="UniProtKB">
        <authorList>
            <consortium name="EnsemblPlants"/>
        </authorList>
    </citation>
    <scope>IDENTIFICATION</scope>
</reference>
<protein>
    <submittedName>
        <fullName evidence="1">Uncharacterized protein</fullName>
    </submittedName>
</protein>
<sequence>MGSARLPQGLHGLLRSARWTRRGRPRVHVDHLRAAWYPPIVTPARTHAEEGMAGGERKWE</sequence>
<proteinExistence type="predicted"/>
<evidence type="ECO:0000313" key="1">
    <source>
        <dbReference type="EnsemblPlants" id="OPUNC01G27570.1"/>
    </source>
</evidence>
<evidence type="ECO:0000313" key="2">
    <source>
        <dbReference type="Proteomes" id="UP000026962"/>
    </source>
</evidence>